<keyword evidence="1" id="KW-0472">Membrane</keyword>
<proteinExistence type="predicted"/>
<name>A0A6C0HT14_9ZZZZ</name>
<keyword evidence="1" id="KW-0812">Transmembrane</keyword>
<organism evidence="2">
    <name type="scientific">viral metagenome</name>
    <dbReference type="NCBI Taxonomy" id="1070528"/>
    <lineage>
        <taxon>unclassified sequences</taxon>
        <taxon>metagenomes</taxon>
        <taxon>organismal metagenomes</taxon>
    </lineage>
</organism>
<evidence type="ECO:0000313" key="2">
    <source>
        <dbReference type="EMBL" id="QHT83530.1"/>
    </source>
</evidence>
<sequence length="130" mass="14933">MAIGLKNICNPAMLYLILSMFALVIMAVQNFHGDTVYCLGDYSCNVSSVFLIFLIKIIYIIFWTWLLNIICKSGFPIVSWILVLLPFILLFIMISFLFLTELDNPMKNLSNIGNNNSIPIVSSYYNWLVY</sequence>
<feature type="transmembrane region" description="Helical" evidence="1">
    <location>
        <begin position="77"/>
        <end position="99"/>
    </location>
</feature>
<reference evidence="2" key="1">
    <citation type="journal article" date="2020" name="Nature">
        <title>Giant virus diversity and host interactions through global metagenomics.</title>
        <authorList>
            <person name="Schulz F."/>
            <person name="Roux S."/>
            <person name="Paez-Espino D."/>
            <person name="Jungbluth S."/>
            <person name="Walsh D.A."/>
            <person name="Denef V.J."/>
            <person name="McMahon K.D."/>
            <person name="Konstantinidis K.T."/>
            <person name="Eloe-Fadrosh E.A."/>
            <person name="Kyrpides N.C."/>
            <person name="Woyke T."/>
        </authorList>
    </citation>
    <scope>NUCLEOTIDE SEQUENCE</scope>
    <source>
        <strain evidence="2">GVMAG-M-3300023184-168</strain>
    </source>
</reference>
<dbReference type="AlphaFoldDB" id="A0A6C0HT14"/>
<evidence type="ECO:0000256" key="1">
    <source>
        <dbReference type="SAM" id="Phobius"/>
    </source>
</evidence>
<protein>
    <submittedName>
        <fullName evidence="2">Uncharacterized protein</fullName>
    </submittedName>
</protein>
<feature type="transmembrane region" description="Helical" evidence="1">
    <location>
        <begin position="12"/>
        <end position="29"/>
    </location>
</feature>
<feature type="transmembrane region" description="Helical" evidence="1">
    <location>
        <begin position="49"/>
        <end position="70"/>
    </location>
</feature>
<dbReference type="EMBL" id="MN740010">
    <property type="protein sequence ID" value="QHT83530.1"/>
    <property type="molecule type" value="Genomic_DNA"/>
</dbReference>
<accession>A0A6C0HT14</accession>
<keyword evidence="1" id="KW-1133">Transmembrane helix</keyword>